<accession>A0A812P5E1</accession>
<keyword evidence="3" id="KW-1185">Reference proteome</keyword>
<reference evidence="2" key="1">
    <citation type="submission" date="2021-02" db="EMBL/GenBank/DDBJ databases">
        <authorList>
            <person name="Dougan E. K."/>
            <person name="Rhodes N."/>
            <person name="Thang M."/>
            <person name="Chan C."/>
        </authorList>
    </citation>
    <scope>NUCLEOTIDE SEQUENCE</scope>
</reference>
<name>A0A812P5E1_9DINO</name>
<proteinExistence type="predicted"/>
<dbReference type="EMBL" id="CAJNDS010002146">
    <property type="protein sequence ID" value="CAE7350893.1"/>
    <property type="molecule type" value="Genomic_DNA"/>
</dbReference>
<protein>
    <submittedName>
        <fullName evidence="2">Uncharacterized protein</fullName>
    </submittedName>
</protein>
<evidence type="ECO:0000313" key="2">
    <source>
        <dbReference type="EMBL" id="CAE7350893.1"/>
    </source>
</evidence>
<organism evidence="2 3">
    <name type="scientific">Symbiodinium natans</name>
    <dbReference type="NCBI Taxonomy" id="878477"/>
    <lineage>
        <taxon>Eukaryota</taxon>
        <taxon>Sar</taxon>
        <taxon>Alveolata</taxon>
        <taxon>Dinophyceae</taxon>
        <taxon>Suessiales</taxon>
        <taxon>Symbiodiniaceae</taxon>
        <taxon>Symbiodinium</taxon>
    </lineage>
</organism>
<feature type="region of interest" description="Disordered" evidence="1">
    <location>
        <begin position="1"/>
        <end position="79"/>
    </location>
</feature>
<feature type="compositionally biased region" description="Basic and acidic residues" evidence="1">
    <location>
        <begin position="107"/>
        <end position="129"/>
    </location>
</feature>
<feature type="compositionally biased region" description="Polar residues" evidence="1">
    <location>
        <begin position="57"/>
        <end position="78"/>
    </location>
</feature>
<feature type="compositionally biased region" description="Low complexity" evidence="1">
    <location>
        <begin position="96"/>
        <end position="106"/>
    </location>
</feature>
<dbReference type="AlphaFoldDB" id="A0A812P5E1"/>
<evidence type="ECO:0000313" key="3">
    <source>
        <dbReference type="Proteomes" id="UP000604046"/>
    </source>
</evidence>
<gene>
    <name evidence="2" type="ORF">SNAT2548_LOCUS18490</name>
</gene>
<sequence>MCDDGVEVASPASSDRKWVRTDEGLWSPHPRKPDHLRLGGDKALRESFDSDEVPRRQMSTFSRQTTFSRQQSTLSNPFSEMDLDFQEVVRQLSEAQEAAAEAQRQAAEAEAKHARAEAALAKEAEAAAKRKEKAAAILEEARQKRLSQQKARGREAEKGEKGEKADSKPRKAEAAAEADKKPPPSSAKLLSVPSTKVITRQGHRGGPSMSPKGIKTSFKTKRESSRSCTRKNQEAEAAALRAAAEKRKKDLAAVLQKASEEAVERERIHGGVLTSHRSLEARLEESEAARAQLAQEVERLTFQWEDLRSRQTVAVCGPAKSMPDNWRSESEISDSSPLLKKRVRRTTGAIFVFLMAVAGSALHLTRLGAQPPQPPCARGLRR</sequence>
<evidence type="ECO:0000256" key="1">
    <source>
        <dbReference type="SAM" id="MobiDB-lite"/>
    </source>
</evidence>
<dbReference type="Proteomes" id="UP000604046">
    <property type="component" value="Unassembled WGS sequence"/>
</dbReference>
<feature type="compositionally biased region" description="Basic and acidic residues" evidence="1">
    <location>
        <begin position="14"/>
        <end position="23"/>
    </location>
</feature>
<comment type="caution">
    <text evidence="2">The sequence shown here is derived from an EMBL/GenBank/DDBJ whole genome shotgun (WGS) entry which is preliminary data.</text>
</comment>
<feature type="compositionally biased region" description="Basic and acidic residues" evidence="1">
    <location>
        <begin position="31"/>
        <end position="55"/>
    </location>
</feature>
<feature type="region of interest" description="Disordered" evidence="1">
    <location>
        <begin position="96"/>
        <end position="234"/>
    </location>
</feature>
<feature type="compositionally biased region" description="Basic and acidic residues" evidence="1">
    <location>
        <begin position="152"/>
        <end position="182"/>
    </location>
</feature>